<dbReference type="GO" id="GO:0006605">
    <property type="term" value="P:protein targeting"/>
    <property type="evidence" value="ECO:0007669"/>
    <property type="project" value="UniProtKB-UniRule"/>
</dbReference>
<evidence type="ECO:0000256" key="8">
    <source>
        <dbReference type="ARBA" id="ARBA00023136"/>
    </source>
</evidence>
<accession>A0A9W5VWL8</accession>
<gene>
    <name evidence="9" type="primary">secE</name>
    <name evidence="10" type="ORF">HMPREF9238_00796</name>
</gene>
<comment type="subcellular location">
    <subcellularLocation>
        <location evidence="9">Cell membrane</location>
        <topology evidence="9">Single-pass membrane protein</topology>
    </subcellularLocation>
    <subcellularLocation>
        <location evidence="1">Membrane</location>
    </subcellularLocation>
</comment>
<evidence type="ECO:0000256" key="2">
    <source>
        <dbReference type="ARBA" id="ARBA00022448"/>
    </source>
</evidence>
<keyword evidence="3 9" id="KW-1003">Cell membrane</keyword>
<dbReference type="PANTHER" id="PTHR33910:SF1">
    <property type="entry name" value="PROTEIN TRANSLOCASE SUBUNIT SECE"/>
    <property type="match status" value="1"/>
</dbReference>
<protein>
    <recommendedName>
        <fullName evidence="9">Protein translocase subunit SecE</fullName>
    </recommendedName>
</protein>
<dbReference type="AlphaFoldDB" id="A0A9W5VWL8"/>
<keyword evidence="4 9" id="KW-0812">Transmembrane</keyword>
<dbReference type="PROSITE" id="PS01067">
    <property type="entry name" value="SECE_SEC61G"/>
    <property type="match status" value="1"/>
</dbReference>
<dbReference type="HAMAP" id="MF_00422">
    <property type="entry name" value="SecE"/>
    <property type="match status" value="1"/>
</dbReference>
<evidence type="ECO:0000256" key="9">
    <source>
        <dbReference type="HAMAP-Rule" id="MF_00422"/>
    </source>
</evidence>
<name>A0A9W5VWL8_9ACTO</name>
<dbReference type="NCBIfam" id="TIGR00964">
    <property type="entry name" value="secE_bact"/>
    <property type="match status" value="1"/>
</dbReference>
<keyword evidence="7 9" id="KW-0811">Translocation</keyword>
<dbReference type="GO" id="GO:0009306">
    <property type="term" value="P:protein secretion"/>
    <property type="evidence" value="ECO:0007669"/>
    <property type="project" value="UniProtKB-UniRule"/>
</dbReference>
<comment type="function">
    <text evidence="9">Essential subunit of the Sec protein translocation channel SecYEG. Clamps together the 2 halves of SecY. May contact the channel plug during translocation.</text>
</comment>
<dbReference type="PANTHER" id="PTHR33910">
    <property type="entry name" value="PROTEIN TRANSLOCASE SUBUNIT SECE"/>
    <property type="match status" value="1"/>
</dbReference>
<dbReference type="GO" id="GO:0065002">
    <property type="term" value="P:intracellular protein transmembrane transport"/>
    <property type="evidence" value="ECO:0007669"/>
    <property type="project" value="UniProtKB-UniRule"/>
</dbReference>
<evidence type="ECO:0000256" key="4">
    <source>
        <dbReference type="ARBA" id="ARBA00022692"/>
    </source>
</evidence>
<dbReference type="InterPro" id="IPR038379">
    <property type="entry name" value="SecE_sf"/>
</dbReference>
<evidence type="ECO:0000313" key="10">
    <source>
        <dbReference type="EMBL" id="EPD31040.1"/>
    </source>
</evidence>
<dbReference type="Proteomes" id="UP000014387">
    <property type="component" value="Unassembled WGS sequence"/>
</dbReference>
<keyword evidence="8 9" id="KW-0472">Membrane</keyword>
<dbReference type="GO" id="GO:0008320">
    <property type="term" value="F:protein transmembrane transporter activity"/>
    <property type="evidence" value="ECO:0007669"/>
    <property type="project" value="UniProtKB-UniRule"/>
</dbReference>
<dbReference type="RefSeq" id="WP_016444152.1">
    <property type="nucleotide sequence ID" value="NZ_KE150266.1"/>
</dbReference>
<evidence type="ECO:0000256" key="6">
    <source>
        <dbReference type="ARBA" id="ARBA00022989"/>
    </source>
</evidence>
<reference evidence="10 11" key="1">
    <citation type="submission" date="2013-05" db="EMBL/GenBank/DDBJ databases">
        <title>The Genome Sequence of Actinomyces europaeus ACS-120-V-COL10B.</title>
        <authorList>
            <consortium name="The Broad Institute Genomics Platform"/>
            <person name="Earl A."/>
            <person name="Ward D."/>
            <person name="Feldgarden M."/>
            <person name="Gevers D."/>
            <person name="Saerens B."/>
            <person name="Vaneechoutte M."/>
            <person name="Walker B."/>
            <person name="Young S."/>
            <person name="Zeng Q."/>
            <person name="Gargeya S."/>
            <person name="Fitzgerald M."/>
            <person name="Haas B."/>
            <person name="Abouelleil A."/>
            <person name="Allen A.W."/>
            <person name="Alvarado L."/>
            <person name="Arachchi H.M."/>
            <person name="Berlin A.M."/>
            <person name="Chapman S.B."/>
            <person name="Gainer-Dewar J."/>
            <person name="Goldberg J."/>
            <person name="Griggs A."/>
            <person name="Gujja S."/>
            <person name="Hansen M."/>
            <person name="Howarth C."/>
            <person name="Imamovic A."/>
            <person name="Ireland A."/>
            <person name="Larimer J."/>
            <person name="McCowan C."/>
            <person name="Murphy C."/>
            <person name="Pearson M."/>
            <person name="Poon T.W."/>
            <person name="Priest M."/>
            <person name="Roberts A."/>
            <person name="Saif S."/>
            <person name="Shea T."/>
            <person name="Sisk P."/>
            <person name="Sykes S."/>
            <person name="Wortman J."/>
            <person name="Nusbaum C."/>
            <person name="Birren B."/>
        </authorList>
    </citation>
    <scope>NUCLEOTIDE SEQUENCE [LARGE SCALE GENOMIC DNA]</scope>
    <source>
        <strain evidence="10 11">ACS-120-V-Col10b</strain>
    </source>
</reference>
<comment type="caution">
    <text evidence="10">The sequence shown here is derived from an EMBL/GenBank/DDBJ whole genome shotgun (WGS) entry which is preliminary data.</text>
</comment>
<organism evidence="10 11">
    <name type="scientific">Gleimia europaea ACS-120-V-Col10b</name>
    <dbReference type="NCBI Taxonomy" id="883069"/>
    <lineage>
        <taxon>Bacteria</taxon>
        <taxon>Bacillati</taxon>
        <taxon>Actinomycetota</taxon>
        <taxon>Actinomycetes</taxon>
        <taxon>Actinomycetales</taxon>
        <taxon>Actinomycetaceae</taxon>
        <taxon>Gleimia</taxon>
    </lineage>
</organism>
<sequence length="79" mass="9230">MSDQTKSSQNPNVKEDLNVFGRILLFIRQVIAELKKVIWPSQEEWWTYFLVVLVFVVSIMIYTGLLDFAFGQLSVWVFG</sequence>
<dbReference type="GO" id="GO:0005886">
    <property type="term" value="C:plasma membrane"/>
    <property type="evidence" value="ECO:0007669"/>
    <property type="project" value="UniProtKB-SubCell"/>
</dbReference>
<dbReference type="Pfam" id="PF00584">
    <property type="entry name" value="SecE"/>
    <property type="match status" value="1"/>
</dbReference>
<keyword evidence="11" id="KW-1185">Reference proteome</keyword>
<evidence type="ECO:0000256" key="5">
    <source>
        <dbReference type="ARBA" id="ARBA00022927"/>
    </source>
</evidence>
<dbReference type="Gene3D" id="1.20.5.1030">
    <property type="entry name" value="Preprotein translocase secy subunit"/>
    <property type="match status" value="1"/>
</dbReference>
<comment type="similarity">
    <text evidence="9">Belongs to the SecE/SEC61-gamma family.</text>
</comment>
<proteinExistence type="inferred from homology"/>
<keyword evidence="6 9" id="KW-1133">Transmembrane helix</keyword>
<evidence type="ECO:0000313" key="11">
    <source>
        <dbReference type="Proteomes" id="UP000014387"/>
    </source>
</evidence>
<feature type="transmembrane region" description="Helical" evidence="9">
    <location>
        <begin position="45"/>
        <end position="65"/>
    </location>
</feature>
<dbReference type="GO" id="GO:0043952">
    <property type="term" value="P:protein transport by the Sec complex"/>
    <property type="evidence" value="ECO:0007669"/>
    <property type="project" value="UniProtKB-UniRule"/>
</dbReference>
<dbReference type="InterPro" id="IPR001901">
    <property type="entry name" value="Translocase_SecE/Sec61-g"/>
</dbReference>
<evidence type="ECO:0000256" key="3">
    <source>
        <dbReference type="ARBA" id="ARBA00022475"/>
    </source>
</evidence>
<evidence type="ECO:0000256" key="7">
    <source>
        <dbReference type="ARBA" id="ARBA00023010"/>
    </source>
</evidence>
<evidence type="ECO:0000256" key="1">
    <source>
        <dbReference type="ARBA" id="ARBA00004370"/>
    </source>
</evidence>
<dbReference type="OrthoDB" id="9805743at2"/>
<comment type="subunit">
    <text evidence="9">Component of the Sec protein translocase complex. Heterotrimer consisting of SecY, SecE and SecG subunits. The heterotrimers can form oligomers, although 1 heterotrimer is thought to be able to translocate proteins. Interacts with the ribosome. Interacts with SecDF, and other proteins may be involved. Interacts with SecA.</text>
</comment>
<keyword evidence="2 9" id="KW-0813">Transport</keyword>
<dbReference type="InterPro" id="IPR005807">
    <property type="entry name" value="SecE_bac"/>
</dbReference>
<dbReference type="EMBL" id="AGWN01000001">
    <property type="protein sequence ID" value="EPD31040.1"/>
    <property type="molecule type" value="Genomic_DNA"/>
</dbReference>
<keyword evidence="5 9" id="KW-0653">Protein transport</keyword>